<proteinExistence type="predicted"/>
<keyword evidence="1" id="KW-1133">Transmembrane helix</keyword>
<accession>A0A6A7W9G9</accession>
<keyword evidence="3" id="KW-1185">Reference proteome</keyword>
<feature type="transmembrane region" description="Helical" evidence="1">
    <location>
        <begin position="138"/>
        <end position="165"/>
    </location>
</feature>
<evidence type="ECO:0000256" key="1">
    <source>
        <dbReference type="SAM" id="Phobius"/>
    </source>
</evidence>
<keyword evidence="1" id="KW-0472">Membrane</keyword>
<gene>
    <name evidence="2" type="ORF">F7D20_03735</name>
</gene>
<feature type="transmembrane region" description="Helical" evidence="1">
    <location>
        <begin position="241"/>
        <end position="258"/>
    </location>
</feature>
<evidence type="ECO:0000313" key="2">
    <source>
        <dbReference type="EMBL" id="MQP11090.1"/>
    </source>
</evidence>
<feature type="transmembrane region" description="Helical" evidence="1">
    <location>
        <begin position="279"/>
        <end position="299"/>
    </location>
</feature>
<organism evidence="2 3">
    <name type="scientific">Segatella copri</name>
    <dbReference type="NCBI Taxonomy" id="165179"/>
    <lineage>
        <taxon>Bacteria</taxon>
        <taxon>Pseudomonadati</taxon>
        <taxon>Bacteroidota</taxon>
        <taxon>Bacteroidia</taxon>
        <taxon>Bacteroidales</taxon>
        <taxon>Prevotellaceae</taxon>
        <taxon>Segatella</taxon>
    </lineage>
</organism>
<comment type="caution">
    <text evidence="2">The sequence shown here is derived from an EMBL/GenBank/DDBJ whole genome shotgun (WGS) entry which is preliminary data.</text>
</comment>
<reference evidence="2 3" key="1">
    <citation type="submission" date="2019-09" db="EMBL/GenBank/DDBJ databases">
        <title>Distinct polysaccharide growth profiles of human intestinal Prevotella copri isolates.</title>
        <authorList>
            <person name="Fehlner-Peach H."/>
            <person name="Magnabosco C."/>
            <person name="Raghavan V."/>
            <person name="Scher J.U."/>
            <person name="Tett A."/>
            <person name="Cox L.M."/>
            <person name="Gottsegen C."/>
            <person name="Watters A."/>
            <person name="Wiltshire- Gordon J.D."/>
            <person name="Segata N."/>
            <person name="Bonneau R."/>
            <person name="Littman D.R."/>
        </authorList>
    </citation>
    <scope>NUCLEOTIDE SEQUENCE [LARGE SCALE GENOMIC DNA]</scope>
    <source>
        <strain evidence="3">iAQ1173</strain>
    </source>
</reference>
<keyword evidence="1" id="KW-0812">Transmembrane</keyword>
<feature type="transmembrane region" description="Helical" evidence="1">
    <location>
        <begin position="76"/>
        <end position="107"/>
    </location>
</feature>
<protein>
    <submittedName>
        <fullName evidence="2">Uncharacterized protein</fullName>
    </submittedName>
</protein>
<dbReference type="Proteomes" id="UP000384372">
    <property type="component" value="Unassembled WGS sequence"/>
</dbReference>
<feature type="transmembrane region" description="Helical" evidence="1">
    <location>
        <begin position="333"/>
        <end position="364"/>
    </location>
</feature>
<name>A0A6A7W9G9_9BACT</name>
<feature type="transmembrane region" description="Helical" evidence="1">
    <location>
        <begin position="22"/>
        <end position="55"/>
    </location>
</feature>
<feature type="transmembrane region" description="Helical" evidence="1">
    <location>
        <begin position="305"/>
        <end position="321"/>
    </location>
</feature>
<dbReference type="EMBL" id="VZAD01000034">
    <property type="protein sequence ID" value="MQP11090.1"/>
    <property type="molecule type" value="Genomic_DNA"/>
</dbReference>
<sequence length="409" mass="45304">MEKEEKEQLAIRREALKGYDNFLLSIGFFFTFVVLERGLFVIDVILIALGAYFAVKRSAGIRNEVIASWVKSSGMLLAAYGVAGIVATLSFGVVWGGGLAGLIVLIAGCKHLGALQQVGNSLCSRGMLQYLRYWQQTYILWSVIAFLVKDTSSVVYISLALAILLAKNHAGMLNDVKLTFFRSVGAEWSAPDDMEDSHYCDEKKVLCVGGVVLGILSVLIADSQLSISVSGLWDVFNKNLGGPALVSPILFVVMFLLYERIDRFVLKVDKGDKSYERSGNMRLLGSVALGLWSFLCLLFGEDANVYLIASFCVILCVVFAYEDTPKEVRWRKIVFQAVAAGISYMAGFSIVGVLILLFSLMFLFKFMKFELHDMFSFGHSVQGWTNKGNFHIINTVTGLDEDGNRWVVK</sequence>
<feature type="transmembrane region" description="Helical" evidence="1">
    <location>
        <begin position="205"/>
        <end position="221"/>
    </location>
</feature>
<evidence type="ECO:0000313" key="3">
    <source>
        <dbReference type="Proteomes" id="UP000384372"/>
    </source>
</evidence>
<dbReference type="RefSeq" id="WP_158462896.1">
    <property type="nucleotide sequence ID" value="NZ_VZAD01000034.1"/>
</dbReference>
<dbReference type="AlphaFoldDB" id="A0A6A7W9G9"/>